<evidence type="ECO:0000313" key="2">
    <source>
        <dbReference type="EnsemblMetazoa" id="AMEC010448-PA"/>
    </source>
</evidence>
<dbReference type="GO" id="GO:0008170">
    <property type="term" value="F:N-methyltransferase activity"/>
    <property type="evidence" value="ECO:0007669"/>
    <property type="project" value="UniProtKB-ARBA"/>
</dbReference>
<dbReference type="PANTHER" id="PTHR47111:SF1">
    <property type="entry name" value="SET AND MYND DOMAIN-CONTAINING PROTEIN 4"/>
    <property type="match status" value="1"/>
</dbReference>
<dbReference type="InterPro" id="IPR001214">
    <property type="entry name" value="SET_dom"/>
</dbReference>
<dbReference type="STRING" id="34690.A0A182TY65"/>
<name>A0A182TY65_9DIPT</name>
<evidence type="ECO:0000313" key="3">
    <source>
        <dbReference type="Proteomes" id="UP000075902"/>
    </source>
</evidence>
<dbReference type="EnsemblMetazoa" id="AMEC010448-RA">
    <property type="protein sequence ID" value="AMEC010448-PA"/>
    <property type="gene ID" value="AMEC010448"/>
</dbReference>
<dbReference type="PROSITE" id="PS50280">
    <property type="entry name" value="SET"/>
    <property type="match status" value="1"/>
</dbReference>
<protein>
    <submittedName>
        <fullName evidence="2">SET domain-containing protein</fullName>
    </submittedName>
</protein>
<dbReference type="InterPro" id="IPR046341">
    <property type="entry name" value="SET_dom_sf"/>
</dbReference>
<dbReference type="GO" id="GO:0008276">
    <property type="term" value="F:protein methyltransferase activity"/>
    <property type="evidence" value="ECO:0007669"/>
    <property type="project" value="UniProtKB-ARBA"/>
</dbReference>
<accession>A0A182TY65</accession>
<dbReference type="VEuPathDB" id="VectorBase:AMEC010448"/>
<dbReference type="GO" id="GO:0008757">
    <property type="term" value="F:S-adenosylmethionine-dependent methyltransferase activity"/>
    <property type="evidence" value="ECO:0007669"/>
    <property type="project" value="UniProtKB-ARBA"/>
</dbReference>
<sequence length="226" mass="25855">KDLAELIFFASIVHRLLLERTDFGPLCESKPARSKLLFDLLLRHVQTSLINKKRVLHMEREEDDEEDNYFGFGDSVDEAKKINHSEQTHAIAVYPLSSMLNHSCVPNVAPVNLLDGRCAYIAGRPIAAGEQLFDLYDVVRADPNYTLLLRVLDKVEHKIPFLVQYLNHAGRHYPKHYLMATELLLPHAFRMRHGYCKDDDIRNPIREVDDTGLVATLGRILLASQI</sequence>
<proteinExistence type="predicted"/>
<dbReference type="PANTHER" id="PTHR47111">
    <property type="entry name" value="BCDNA.LD29892"/>
    <property type="match status" value="1"/>
</dbReference>
<dbReference type="SUPFAM" id="SSF82199">
    <property type="entry name" value="SET domain"/>
    <property type="match status" value="1"/>
</dbReference>
<dbReference type="Gene3D" id="2.170.270.10">
    <property type="entry name" value="SET domain"/>
    <property type="match status" value="1"/>
</dbReference>
<dbReference type="AlphaFoldDB" id="A0A182TY65"/>
<reference evidence="2" key="2">
    <citation type="submission" date="2020-05" db="UniProtKB">
        <authorList>
            <consortium name="EnsemblMetazoa"/>
        </authorList>
    </citation>
    <scope>IDENTIFICATION</scope>
    <source>
        <strain evidence="2">CM1001059</strain>
    </source>
</reference>
<evidence type="ECO:0000259" key="1">
    <source>
        <dbReference type="PROSITE" id="PS50280"/>
    </source>
</evidence>
<dbReference type="Proteomes" id="UP000075902">
    <property type="component" value="Unassembled WGS sequence"/>
</dbReference>
<dbReference type="Pfam" id="PF00856">
    <property type="entry name" value="SET"/>
    <property type="match status" value="1"/>
</dbReference>
<reference evidence="3" key="1">
    <citation type="submission" date="2014-01" db="EMBL/GenBank/DDBJ databases">
        <title>The Genome Sequence of Anopheles melas CM1001059_A (V2).</title>
        <authorList>
            <consortium name="The Broad Institute Genomics Platform"/>
            <person name="Neafsey D.E."/>
            <person name="Besansky N."/>
            <person name="Howell P."/>
            <person name="Walton C."/>
            <person name="Young S.K."/>
            <person name="Zeng Q."/>
            <person name="Gargeya S."/>
            <person name="Fitzgerald M."/>
            <person name="Haas B."/>
            <person name="Abouelleil A."/>
            <person name="Allen A.W."/>
            <person name="Alvarado L."/>
            <person name="Arachchi H.M."/>
            <person name="Berlin A.M."/>
            <person name="Chapman S.B."/>
            <person name="Gainer-Dewar J."/>
            <person name="Goldberg J."/>
            <person name="Griggs A."/>
            <person name="Gujja S."/>
            <person name="Hansen M."/>
            <person name="Howarth C."/>
            <person name="Imamovic A."/>
            <person name="Ireland A."/>
            <person name="Larimer J."/>
            <person name="McCowan C."/>
            <person name="Murphy C."/>
            <person name="Pearson M."/>
            <person name="Poon T.W."/>
            <person name="Priest M."/>
            <person name="Roberts A."/>
            <person name="Saif S."/>
            <person name="Shea T."/>
            <person name="Sisk P."/>
            <person name="Sykes S."/>
            <person name="Wortman J."/>
            <person name="Nusbaum C."/>
            <person name="Birren B."/>
        </authorList>
    </citation>
    <scope>NUCLEOTIDE SEQUENCE [LARGE SCALE GENOMIC DNA]</scope>
    <source>
        <strain evidence="3">CM1001059</strain>
    </source>
</reference>
<organism evidence="2 3">
    <name type="scientific">Anopheles melas</name>
    <dbReference type="NCBI Taxonomy" id="34690"/>
    <lineage>
        <taxon>Eukaryota</taxon>
        <taxon>Metazoa</taxon>
        <taxon>Ecdysozoa</taxon>
        <taxon>Arthropoda</taxon>
        <taxon>Hexapoda</taxon>
        <taxon>Insecta</taxon>
        <taxon>Pterygota</taxon>
        <taxon>Neoptera</taxon>
        <taxon>Endopterygota</taxon>
        <taxon>Diptera</taxon>
        <taxon>Nematocera</taxon>
        <taxon>Culicoidea</taxon>
        <taxon>Culicidae</taxon>
        <taxon>Anophelinae</taxon>
        <taxon>Anopheles</taxon>
    </lineage>
</organism>
<feature type="domain" description="SET" evidence="1">
    <location>
        <begin position="1"/>
        <end position="137"/>
    </location>
</feature>
<keyword evidence="3" id="KW-1185">Reference proteome</keyword>